<evidence type="ECO:0000313" key="5">
    <source>
        <dbReference type="EMBL" id="GAM57948.1"/>
    </source>
</evidence>
<reference evidence="7 8" key="3">
    <citation type="submission" date="2015-01" db="EMBL/GenBank/DDBJ databases">
        <authorList>
            <consortium name="NBRP consortium"/>
            <person name="Sawabe T."/>
            <person name="Meirelles P."/>
            <person name="Feng G."/>
            <person name="Sayaka M."/>
            <person name="Hattori M."/>
            <person name="Ohkuma M."/>
        </authorList>
    </citation>
    <scope>NUCLEOTIDE SEQUENCE [LARGE SCALE GENOMIC DNA]</scope>
    <source>
        <strain evidence="8">JCM 19231</strain>
        <strain evidence="7">JCM 19241</strain>
        <strain evidence="5">JCM19231</strain>
        <strain evidence="6">JCM19241</strain>
    </source>
</reference>
<organism evidence="6 7">
    <name type="scientific">Vibrio ishigakensis</name>
    <dbReference type="NCBI Taxonomy" id="1481914"/>
    <lineage>
        <taxon>Bacteria</taxon>
        <taxon>Pseudomonadati</taxon>
        <taxon>Pseudomonadota</taxon>
        <taxon>Gammaproteobacteria</taxon>
        <taxon>Vibrionales</taxon>
        <taxon>Vibrionaceae</taxon>
        <taxon>Vibrio</taxon>
    </lineage>
</organism>
<evidence type="ECO:0000259" key="4">
    <source>
        <dbReference type="Pfam" id="PF03328"/>
    </source>
</evidence>
<feature type="domain" description="HpcH/HpaI aldolase/citrate lyase" evidence="4">
    <location>
        <begin position="2"/>
        <end position="212"/>
    </location>
</feature>
<dbReference type="EMBL" id="BBSC01000005">
    <property type="protein sequence ID" value="GAM76144.1"/>
    <property type="molecule type" value="Genomic_DNA"/>
</dbReference>
<gene>
    <name evidence="5" type="ORF">JCM19231_5890</name>
    <name evidence="6" type="ORF">JCM19241_442</name>
</gene>
<keyword evidence="3" id="KW-0456">Lyase</keyword>
<evidence type="ECO:0000256" key="3">
    <source>
        <dbReference type="ARBA" id="ARBA00023239"/>
    </source>
</evidence>
<reference evidence="5 8" key="1">
    <citation type="submission" date="2015-01" db="EMBL/GenBank/DDBJ databases">
        <title>Vibrio sp. C1 JCM 19231 whole genome shotgun sequence.</title>
        <authorList>
            <person name="Sawabe T."/>
            <person name="Meirelles P."/>
            <person name="Feng G."/>
            <person name="Sayaka M."/>
            <person name="Hattori M."/>
            <person name="Ohkuma M."/>
        </authorList>
    </citation>
    <scope>NUCLEOTIDE SEQUENCE [LARGE SCALE GENOMIC DNA]</scope>
    <source>
        <strain evidence="8">JCM 19231</strain>
        <strain evidence="5">JCM19231</strain>
    </source>
</reference>
<evidence type="ECO:0000313" key="7">
    <source>
        <dbReference type="Proteomes" id="UP000031666"/>
    </source>
</evidence>
<dbReference type="Proteomes" id="UP000031671">
    <property type="component" value="Unassembled WGS sequence"/>
</dbReference>
<dbReference type="InterPro" id="IPR040442">
    <property type="entry name" value="Pyrv_kinase-like_dom_sf"/>
</dbReference>
<evidence type="ECO:0000256" key="2">
    <source>
        <dbReference type="ARBA" id="ARBA00022723"/>
    </source>
</evidence>
<dbReference type="InterPro" id="IPR050251">
    <property type="entry name" value="HpcH-HpaI_aldolase"/>
</dbReference>
<keyword evidence="8" id="KW-1185">Reference proteome</keyword>
<evidence type="ECO:0000313" key="6">
    <source>
        <dbReference type="EMBL" id="GAM76144.1"/>
    </source>
</evidence>
<dbReference type="PANTHER" id="PTHR30502">
    <property type="entry name" value="2-KETO-3-DEOXY-L-RHAMNONATE ALDOLASE"/>
    <property type="match status" value="1"/>
</dbReference>
<keyword evidence="2" id="KW-0479">Metal-binding</keyword>
<dbReference type="STRING" id="1481914.JCM19241_442"/>
<comment type="similarity">
    <text evidence="1">Belongs to the HpcH/HpaI aldolase family.</text>
</comment>
<dbReference type="GO" id="GO:0005737">
    <property type="term" value="C:cytoplasm"/>
    <property type="evidence" value="ECO:0007669"/>
    <property type="project" value="TreeGrafter"/>
</dbReference>
<dbReference type="Proteomes" id="UP000031666">
    <property type="component" value="Unassembled WGS sequence"/>
</dbReference>
<evidence type="ECO:0000256" key="1">
    <source>
        <dbReference type="ARBA" id="ARBA00005568"/>
    </source>
</evidence>
<comment type="caution">
    <text evidence="6">The sequence shown here is derived from an EMBL/GenBank/DDBJ whole genome shotgun (WGS) entry which is preliminary data.</text>
</comment>
<dbReference type="Gene3D" id="3.20.20.60">
    <property type="entry name" value="Phosphoenolpyruvate-binding domains"/>
    <property type="match status" value="1"/>
</dbReference>
<sequence>MEVLALSGLDYVILDAEHAPFGKRELDQCIATCRLAGLPCIVRIPNADASTILSVLDSGATGIQVPHIKTAEQARELVKLSRYGDGGRGFAGSTRPALFGNSTISKHLEQNKEPLIIAQIEDIDGVENIDEIAQVEGITALFIGRVDLTVAYGETDPNAEPVMSACLKICESAKVHNKPVGTFLANTDQLKWWQETGTSLFAISSEHAMIINGFKQVAEKVHSF</sequence>
<dbReference type="PANTHER" id="PTHR30502:SF0">
    <property type="entry name" value="PHOSPHOENOLPYRUVATE CARBOXYLASE FAMILY PROTEIN"/>
    <property type="match status" value="1"/>
</dbReference>
<reference evidence="6 7" key="2">
    <citation type="submission" date="2015-01" db="EMBL/GenBank/DDBJ databases">
        <title>Vibrio sp. C94 JCM 19241 whole genome shotgun sequence.</title>
        <authorList>
            <person name="Sawabe T."/>
            <person name="Meirelles P."/>
            <person name="Feng G."/>
            <person name="Sayaka M."/>
            <person name="Hattori M."/>
            <person name="Ohkuma M."/>
        </authorList>
    </citation>
    <scope>NUCLEOTIDE SEQUENCE [LARGE SCALE GENOMIC DNA]</scope>
    <source>
        <strain evidence="7">JCM 19241</strain>
        <strain evidence="6">JCM19241</strain>
    </source>
</reference>
<evidence type="ECO:0000313" key="8">
    <source>
        <dbReference type="Proteomes" id="UP000031671"/>
    </source>
</evidence>
<dbReference type="EMBL" id="BBRZ01000069">
    <property type="protein sequence ID" value="GAM57948.1"/>
    <property type="molecule type" value="Genomic_DNA"/>
</dbReference>
<dbReference type="GO" id="GO:0016832">
    <property type="term" value="F:aldehyde-lyase activity"/>
    <property type="evidence" value="ECO:0007669"/>
    <property type="project" value="TreeGrafter"/>
</dbReference>
<accession>A0A0B8QP22</accession>
<accession>A0A0B8P3U8</accession>
<dbReference type="GO" id="GO:0046872">
    <property type="term" value="F:metal ion binding"/>
    <property type="evidence" value="ECO:0007669"/>
    <property type="project" value="UniProtKB-KW"/>
</dbReference>
<dbReference type="InterPro" id="IPR005000">
    <property type="entry name" value="Aldolase/citrate-lyase_domain"/>
</dbReference>
<proteinExistence type="inferred from homology"/>
<protein>
    <submittedName>
        <fullName evidence="6">2,4-dihydroxyhept-2-ene-1,7-dioic acid aldolase</fullName>
    </submittedName>
</protein>
<dbReference type="AlphaFoldDB" id="A0A0B8QP22"/>
<name>A0A0B8QP22_9VIBR</name>
<dbReference type="SUPFAM" id="SSF51621">
    <property type="entry name" value="Phosphoenolpyruvate/pyruvate domain"/>
    <property type="match status" value="1"/>
</dbReference>
<dbReference type="InterPro" id="IPR015813">
    <property type="entry name" value="Pyrv/PenolPyrv_kinase-like_dom"/>
</dbReference>
<dbReference type="Pfam" id="PF03328">
    <property type="entry name" value="HpcH_HpaI"/>
    <property type="match status" value="1"/>
</dbReference>